<gene>
    <name evidence="2" type="ordered locus">Kfla_1205</name>
</gene>
<dbReference type="EMBL" id="CP001736">
    <property type="protein sequence ID" value="ADB30308.1"/>
    <property type="molecule type" value="Genomic_DNA"/>
</dbReference>
<dbReference type="InterPro" id="IPR014457">
    <property type="entry name" value="UCP010260"/>
</dbReference>
<evidence type="ECO:0000313" key="2">
    <source>
        <dbReference type="EMBL" id="ADB30308.1"/>
    </source>
</evidence>
<dbReference type="PIRSF" id="PIRSF010260">
    <property type="entry name" value="UCP010260"/>
    <property type="match status" value="1"/>
</dbReference>
<organism evidence="2 3">
    <name type="scientific">Kribbella flavida (strain DSM 17836 / JCM 10339 / NBRC 14399)</name>
    <dbReference type="NCBI Taxonomy" id="479435"/>
    <lineage>
        <taxon>Bacteria</taxon>
        <taxon>Bacillati</taxon>
        <taxon>Actinomycetota</taxon>
        <taxon>Actinomycetes</taxon>
        <taxon>Propionibacteriales</taxon>
        <taxon>Kribbellaceae</taxon>
        <taxon>Kribbella</taxon>
    </lineage>
</organism>
<dbReference type="eggNOG" id="COG4762">
    <property type="taxonomic scope" value="Bacteria"/>
</dbReference>
<reference evidence="3" key="1">
    <citation type="submission" date="2009-09" db="EMBL/GenBank/DDBJ databases">
        <title>The complete genome of Kribbella flavida DSM 17836.</title>
        <authorList>
            <consortium name="US DOE Joint Genome Institute (JGI-PGF)"/>
            <person name="Lucas S."/>
            <person name="Copeland A."/>
            <person name="Lapidus A."/>
            <person name="Glavina del Rio T."/>
            <person name="Dalin E."/>
            <person name="Tice H."/>
            <person name="Bruce D."/>
            <person name="Goodwin L."/>
            <person name="Pitluck S."/>
            <person name="Kyrpides N."/>
            <person name="Mavromatis K."/>
            <person name="Ivanova N."/>
            <person name="Saunders E."/>
            <person name="Brettin T."/>
            <person name="Detter J.C."/>
            <person name="Han C."/>
            <person name="Larimer F."/>
            <person name="Land M."/>
            <person name="Hauser L."/>
            <person name="Markowitz V."/>
            <person name="Cheng J.-F."/>
            <person name="Hugenholtz P."/>
            <person name="Woyke T."/>
            <person name="Wu D."/>
            <person name="Pukall R."/>
            <person name="Klenk H.-P."/>
            <person name="Eisen J.A."/>
        </authorList>
    </citation>
    <scope>NUCLEOTIDE SEQUENCE [LARGE SCALE GENOMIC DNA]</scope>
    <source>
        <strain evidence="3">DSM 17836 / JCM 10339 / NBRC 14399</strain>
    </source>
</reference>
<dbReference type="KEGG" id="kfl:Kfla_1205"/>
<evidence type="ECO:0000259" key="1">
    <source>
        <dbReference type="Pfam" id="PF09348"/>
    </source>
</evidence>
<dbReference type="STRING" id="479435.Kfla_1205"/>
<dbReference type="InterPro" id="IPR018960">
    <property type="entry name" value="DUF1990"/>
</dbReference>
<feature type="domain" description="DUF1990" evidence="1">
    <location>
        <begin position="12"/>
        <end position="167"/>
    </location>
</feature>
<proteinExistence type="predicted"/>
<name>D2Q2X7_KRIFD</name>
<dbReference type="Pfam" id="PF09348">
    <property type="entry name" value="DUF1990"/>
    <property type="match status" value="1"/>
</dbReference>
<dbReference type="AlphaFoldDB" id="D2Q2X7"/>
<dbReference type="HOGENOM" id="CLU_080841_1_0_11"/>
<accession>D2Q2X7</accession>
<dbReference type="PANTHER" id="PTHR34202">
    <property type="entry name" value="UPF0548 PROTEIN"/>
    <property type="match status" value="1"/>
</dbReference>
<dbReference type="RefSeq" id="WP_012918864.1">
    <property type="nucleotide sequence ID" value="NC_013729.1"/>
</dbReference>
<sequence>MKLADLADLRFSYDAIGATRYEETPPDYHRLDLRTRIGAGDEVFRKAGEAVTTWQMHRGAGMRIDATDTPAVIGANVLGRLGVGPLSLTIPCRVVWTADDDDHIGFAYGTLPGHPESGEESFLVTRDPDGVYFTLRAYSRPGAWYTRLSGPLGRSTQHLFARRYTQALQRLVA</sequence>
<keyword evidence="3" id="KW-1185">Reference proteome</keyword>
<evidence type="ECO:0000313" key="3">
    <source>
        <dbReference type="Proteomes" id="UP000007967"/>
    </source>
</evidence>
<protein>
    <recommendedName>
        <fullName evidence="1">DUF1990 domain-containing protein</fullName>
    </recommendedName>
</protein>
<dbReference type="OrthoDB" id="120660at2"/>
<reference evidence="2 3" key="2">
    <citation type="journal article" date="2010" name="Stand. Genomic Sci.">
        <title>Complete genome sequence of Kribbella flavida type strain (IFO 14399).</title>
        <authorList>
            <person name="Pukall R."/>
            <person name="Lapidus A."/>
            <person name="Glavina Del Rio T."/>
            <person name="Copeland A."/>
            <person name="Tice H."/>
            <person name="Cheng J.-F."/>
            <person name="Lucas S."/>
            <person name="Chen F."/>
            <person name="Nolan M."/>
            <person name="LaButti K."/>
            <person name="Pati A."/>
            <person name="Ivanova N."/>
            <person name="Mavrommatis K."/>
            <person name="Mikhailova N."/>
            <person name="Pitluck S."/>
            <person name="Bruce D."/>
            <person name="Goodwin L."/>
            <person name="Land M."/>
            <person name="Hauser L."/>
            <person name="Chang Y.-J."/>
            <person name="Jeffries C.D."/>
            <person name="Chen A."/>
            <person name="Palaniappan K."/>
            <person name="Chain P."/>
            <person name="Rohde M."/>
            <person name="Goeker M."/>
            <person name="Bristow J."/>
            <person name="Eisen J.A."/>
            <person name="Markowitz V."/>
            <person name="Hugenholtz P."/>
            <person name="Kyrpides N.C."/>
            <person name="Klenk H.-P."/>
            <person name="Brettin T."/>
        </authorList>
    </citation>
    <scope>NUCLEOTIDE SEQUENCE [LARGE SCALE GENOMIC DNA]</scope>
    <source>
        <strain evidence="3">DSM 17836 / JCM 10339 / NBRC 14399</strain>
    </source>
</reference>
<dbReference type="Proteomes" id="UP000007967">
    <property type="component" value="Chromosome"/>
</dbReference>
<dbReference type="PANTHER" id="PTHR34202:SF1">
    <property type="entry name" value="UPF0548 PROTEIN"/>
    <property type="match status" value="1"/>
</dbReference>